<feature type="transmembrane region" description="Helical" evidence="7">
    <location>
        <begin position="392"/>
        <end position="414"/>
    </location>
</feature>
<accession>A0A8J3A3A5</accession>
<dbReference type="RefSeq" id="WP_155138577.1">
    <property type="nucleotide sequence ID" value="NZ_BMGZ01000001.1"/>
</dbReference>
<evidence type="ECO:0000256" key="7">
    <source>
        <dbReference type="SAM" id="Phobius"/>
    </source>
</evidence>
<proteinExistence type="predicted"/>
<reference evidence="8" key="1">
    <citation type="journal article" date="2014" name="Int. J. Syst. Evol. Microbiol.">
        <title>Complete genome sequence of Corynebacterium casei LMG S-19264T (=DSM 44701T), isolated from a smear-ripened cheese.</title>
        <authorList>
            <consortium name="US DOE Joint Genome Institute (JGI-PGF)"/>
            <person name="Walter F."/>
            <person name="Albersmeier A."/>
            <person name="Kalinowski J."/>
            <person name="Ruckert C."/>
        </authorList>
    </citation>
    <scope>NUCLEOTIDE SEQUENCE</scope>
    <source>
        <strain evidence="8">CGMCC 1.14984</strain>
    </source>
</reference>
<dbReference type="Proteomes" id="UP000818603">
    <property type="component" value="Unassembled WGS sequence"/>
</dbReference>
<evidence type="ECO:0000256" key="4">
    <source>
        <dbReference type="ARBA" id="ARBA00022692"/>
    </source>
</evidence>
<keyword evidence="5 7" id="KW-1133">Transmembrane helix</keyword>
<feature type="transmembrane region" description="Helical" evidence="7">
    <location>
        <begin position="167"/>
        <end position="189"/>
    </location>
</feature>
<dbReference type="PANTHER" id="PTHR43549:SF3">
    <property type="entry name" value="MULTIDRUG RESISTANCE PROTEIN YPNP-RELATED"/>
    <property type="match status" value="1"/>
</dbReference>
<evidence type="ECO:0000313" key="11">
    <source>
        <dbReference type="Proteomes" id="UP000818603"/>
    </source>
</evidence>
<reference evidence="8" key="3">
    <citation type="submission" date="2020-09" db="EMBL/GenBank/DDBJ databases">
        <authorList>
            <person name="Sun Q."/>
            <person name="Zhou Y."/>
        </authorList>
    </citation>
    <scope>NUCLEOTIDE SEQUENCE</scope>
    <source>
        <strain evidence="8">CGMCC 1.14984</strain>
    </source>
</reference>
<sequence>MAEQNDNQAVLTRGSVPATLARLTAPLVLGVLTVISISFADAYFIGKLGPEPLAAISFCFPIMLAVTSLAIGLGAGVSSVVARAIGENDRDSVRRLSTDGLVISVLIAIVIGVLGIIFARPLFTLLNADETTLPLAVSYMQIWFPGAILLVVPIVGNNIIRSGGDTLFPALIMGFVAVVNIALDPLLIFGAGPIPALGIQGAAWASVIARASSLVAALAILHYRERVIDWTMPPIGETLRNWSKIVQIGAPAAISNMINPLGLSVITGFLGLISQESVAAFGAATRVQALAAVPLLAMSGSISPYVGQNWGAGEKERVSKGIVTAASWILIYIAVMTVFLFALASPIAGLFTETDSIQTQAADYLRYVPWSLFGFGWLVVAVSACNARGKPLAGTAAAFVRMAVVAIPLAYFFATRDSVIGVYLSVAAGNVVGGLGGLYATRQAGLLRADGLPMVKAKAS</sequence>
<evidence type="ECO:0000313" key="9">
    <source>
        <dbReference type="EMBL" id="NHK27540.1"/>
    </source>
</evidence>
<dbReference type="Proteomes" id="UP000621856">
    <property type="component" value="Unassembled WGS sequence"/>
</dbReference>
<protein>
    <submittedName>
        <fullName evidence="8">MATE family efflux transporter</fullName>
    </submittedName>
</protein>
<organism evidence="8 10">
    <name type="scientific">Aquisalinus luteolus</name>
    <dbReference type="NCBI Taxonomy" id="1566827"/>
    <lineage>
        <taxon>Bacteria</taxon>
        <taxon>Pseudomonadati</taxon>
        <taxon>Pseudomonadota</taxon>
        <taxon>Alphaproteobacteria</taxon>
        <taxon>Parvularculales</taxon>
        <taxon>Parvularculaceae</taxon>
        <taxon>Aquisalinus</taxon>
    </lineage>
</organism>
<feature type="transmembrane region" description="Helical" evidence="7">
    <location>
        <begin position="142"/>
        <end position="160"/>
    </location>
</feature>
<dbReference type="PANTHER" id="PTHR43549">
    <property type="entry name" value="MULTIDRUG RESISTANCE PROTEIN YPNP-RELATED"/>
    <property type="match status" value="1"/>
</dbReference>
<comment type="caution">
    <text evidence="8">The sequence shown here is derived from an EMBL/GenBank/DDBJ whole genome shotgun (WGS) entry which is preliminary data.</text>
</comment>
<evidence type="ECO:0000256" key="3">
    <source>
        <dbReference type="ARBA" id="ARBA00022475"/>
    </source>
</evidence>
<evidence type="ECO:0000256" key="5">
    <source>
        <dbReference type="ARBA" id="ARBA00022989"/>
    </source>
</evidence>
<evidence type="ECO:0000313" key="10">
    <source>
        <dbReference type="Proteomes" id="UP000621856"/>
    </source>
</evidence>
<name>A0A8J3A3A5_9PROT</name>
<dbReference type="EMBL" id="VCJR02000001">
    <property type="protein sequence ID" value="NHK27540.1"/>
    <property type="molecule type" value="Genomic_DNA"/>
</dbReference>
<dbReference type="InterPro" id="IPR052031">
    <property type="entry name" value="Membrane_Transporter-Flippase"/>
</dbReference>
<feature type="transmembrane region" description="Helical" evidence="7">
    <location>
        <begin position="367"/>
        <end position="385"/>
    </location>
</feature>
<feature type="transmembrane region" description="Helical" evidence="7">
    <location>
        <begin position="101"/>
        <end position="122"/>
    </location>
</feature>
<evidence type="ECO:0000256" key="6">
    <source>
        <dbReference type="ARBA" id="ARBA00023136"/>
    </source>
</evidence>
<feature type="transmembrane region" description="Helical" evidence="7">
    <location>
        <begin position="420"/>
        <end position="440"/>
    </location>
</feature>
<dbReference type="InterPro" id="IPR048279">
    <property type="entry name" value="MdtK-like"/>
</dbReference>
<reference evidence="9 11" key="2">
    <citation type="submission" date="2020-02" db="EMBL/GenBank/DDBJ databases">
        <title>Genome sequence of Parvularcula flava strain NH6-79.</title>
        <authorList>
            <person name="Abdul Karim M.H."/>
            <person name="Lam M.Q."/>
            <person name="Chen S.J."/>
            <person name="Yahya A."/>
            <person name="Shahir S."/>
            <person name="Shamsir M.S."/>
            <person name="Chong C.S."/>
        </authorList>
    </citation>
    <scope>NUCLEOTIDE SEQUENCE [LARGE SCALE GENOMIC DNA]</scope>
    <source>
        <strain evidence="9 11">NH6-79</strain>
    </source>
</reference>
<dbReference type="PIRSF" id="PIRSF006603">
    <property type="entry name" value="DinF"/>
    <property type="match status" value="1"/>
</dbReference>
<dbReference type="GO" id="GO:0042910">
    <property type="term" value="F:xenobiotic transmembrane transporter activity"/>
    <property type="evidence" value="ECO:0007669"/>
    <property type="project" value="InterPro"/>
</dbReference>
<keyword evidence="3" id="KW-1003">Cell membrane</keyword>
<keyword evidence="4 7" id="KW-0812">Transmembrane</keyword>
<keyword evidence="6 7" id="KW-0472">Membrane</keyword>
<dbReference type="InterPro" id="IPR002528">
    <property type="entry name" value="MATE_fam"/>
</dbReference>
<dbReference type="AlphaFoldDB" id="A0A8J3A3A5"/>
<evidence type="ECO:0000256" key="2">
    <source>
        <dbReference type="ARBA" id="ARBA00022448"/>
    </source>
</evidence>
<dbReference type="Pfam" id="PF01554">
    <property type="entry name" value="MatE"/>
    <property type="match status" value="2"/>
</dbReference>
<keyword evidence="2" id="KW-0813">Transport</keyword>
<dbReference type="GO" id="GO:0005886">
    <property type="term" value="C:plasma membrane"/>
    <property type="evidence" value="ECO:0007669"/>
    <property type="project" value="UniProtKB-SubCell"/>
</dbReference>
<evidence type="ECO:0000256" key="1">
    <source>
        <dbReference type="ARBA" id="ARBA00004429"/>
    </source>
</evidence>
<dbReference type="GO" id="GO:0015297">
    <property type="term" value="F:antiporter activity"/>
    <property type="evidence" value="ECO:0007669"/>
    <property type="project" value="InterPro"/>
</dbReference>
<feature type="transmembrane region" description="Helical" evidence="7">
    <location>
        <begin position="325"/>
        <end position="347"/>
    </location>
</feature>
<feature type="transmembrane region" description="Helical" evidence="7">
    <location>
        <begin position="201"/>
        <end position="223"/>
    </location>
</feature>
<keyword evidence="11" id="KW-1185">Reference proteome</keyword>
<feature type="transmembrane region" description="Helical" evidence="7">
    <location>
        <begin position="23"/>
        <end position="46"/>
    </location>
</feature>
<evidence type="ECO:0000313" key="8">
    <source>
        <dbReference type="EMBL" id="GGH95745.1"/>
    </source>
</evidence>
<dbReference type="NCBIfam" id="TIGR00797">
    <property type="entry name" value="matE"/>
    <property type="match status" value="1"/>
</dbReference>
<dbReference type="EMBL" id="BMGZ01000001">
    <property type="protein sequence ID" value="GGH95745.1"/>
    <property type="molecule type" value="Genomic_DNA"/>
</dbReference>
<comment type="subcellular location">
    <subcellularLocation>
        <location evidence="1">Cell inner membrane</location>
        <topology evidence="1">Multi-pass membrane protein</topology>
    </subcellularLocation>
</comment>
<gene>
    <name evidence="9" type="ORF">FF098_006455</name>
    <name evidence="8" type="ORF">GCM10011355_13010</name>
</gene>
<feature type="transmembrane region" description="Helical" evidence="7">
    <location>
        <begin position="52"/>
        <end position="81"/>
    </location>
</feature>